<feature type="transmembrane region" description="Helical" evidence="1">
    <location>
        <begin position="20"/>
        <end position="36"/>
    </location>
</feature>
<feature type="transmembrane region" description="Helical" evidence="1">
    <location>
        <begin position="187"/>
        <end position="215"/>
    </location>
</feature>
<feature type="transmembrane region" description="Helical" evidence="1">
    <location>
        <begin position="109"/>
        <end position="129"/>
    </location>
</feature>
<feature type="transmembrane region" description="Helical" evidence="1">
    <location>
        <begin position="301"/>
        <end position="320"/>
    </location>
</feature>
<dbReference type="InterPro" id="IPR038731">
    <property type="entry name" value="RgtA/B/C-like"/>
</dbReference>
<evidence type="ECO:0000259" key="2">
    <source>
        <dbReference type="Pfam" id="PF13231"/>
    </source>
</evidence>
<dbReference type="Pfam" id="PF13231">
    <property type="entry name" value="PMT_2"/>
    <property type="match status" value="1"/>
</dbReference>
<comment type="caution">
    <text evidence="3">The sequence shown here is derived from an EMBL/GenBank/DDBJ whole genome shotgun (WGS) entry which is preliminary data.</text>
</comment>
<keyword evidence="1" id="KW-0472">Membrane</keyword>
<accession>A0A6N6M825</accession>
<organism evidence="3 4">
    <name type="scientific">Salibacter halophilus</name>
    <dbReference type="NCBI Taxonomy" id="1803916"/>
    <lineage>
        <taxon>Bacteria</taxon>
        <taxon>Pseudomonadati</taxon>
        <taxon>Bacteroidota</taxon>
        <taxon>Flavobacteriia</taxon>
        <taxon>Flavobacteriales</taxon>
        <taxon>Salibacteraceae</taxon>
        <taxon>Salibacter</taxon>
    </lineage>
</organism>
<feature type="transmembrane region" description="Helical" evidence="1">
    <location>
        <begin position="384"/>
        <end position="403"/>
    </location>
</feature>
<proteinExistence type="predicted"/>
<gene>
    <name evidence="3" type="ORF">F3059_00880</name>
</gene>
<feature type="transmembrane region" description="Helical" evidence="1">
    <location>
        <begin position="326"/>
        <end position="346"/>
    </location>
</feature>
<feature type="transmembrane region" description="Helical" evidence="1">
    <location>
        <begin position="355"/>
        <end position="378"/>
    </location>
</feature>
<keyword evidence="4" id="KW-1185">Reference proteome</keyword>
<evidence type="ECO:0000256" key="1">
    <source>
        <dbReference type="SAM" id="Phobius"/>
    </source>
</evidence>
<dbReference type="AlphaFoldDB" id="A0A6N6M825"/>
<keyword evidence="1" id="KW-1133">Transmembrane helix</keyword>
<feature type="transmembrane region" description="Helical" evidence="1">
    <location>
        <begin position="235"/>
        <end position="254"/>
    </location>
</feature>
<dbReference type="RefSeq" id="WP_151166042.1">
    <property type="nucleotide sequence ID" value="NZ_WACR01000001.1"/>
</dbReference>
<evidence type="ECO:0000313" key="3">
    <source>
        <dbReference type="EMBL" id="KAB1066054.1"/>
    </source>
</evidence>
<feature type="transmembrane region" description="Helical" evidence="1">
    <location>
        <begin position="136"/>
        <end position="157"/>
    </location>
</feature>
<protein>
    <recommendedName>
        <fullName evidence="2">Glycosyltransferase RgtA/B/C/D-like domain-containing protein</fullName>
    </recommendedName>
</protein>
<dbReference type="OrthoDB" id="1121601at2"/>
<feature type="domain" description="Glycosyltransferase RgtA/B/C/D-like" evidence="2">
    <location>
        <begin position="90"/>
        <end position="250"/>
    </location>
</feature>
<evidence type="ECO:0000313" key="4">
    <source>
        <dbReference type="Proteomes" id="UP000435357"/>
    </source>
</evidence>
<reference evidence="3 4" key="1">
    <citation type="submission" date="2019-09" db="EMBL/GenBank/DDBJ databases">
        <title>Genomes of Cryomorphaceae.</title>
        <authorList>
            <person name="Bowman J.P."/>
        </authorList>
    </citation>
    <scope>NUCLEOTIDE SEQUENCE [LARGE SCALE GENOMIC DNA]</scope>
    <source>
        <strain evidence="3 4">KCTC 52047</strain>
    </source>
</reference>
<dbReference type="Proteomes" id="UP000435357">
    <property type="component" value="Unassembled WGS sequence"/>
</dbReference>
<dbReference type="EMBL" id="WACR01000001">
    <property type="protein sequence ID" value="KAB1066054.1"/>
    <property type="molecule type" value="Genomic_DNA"/>
</dbReference>
<name>A0A6N6M825_9FLAO</name>
<sequence>MKSDFVNSSLWKAIKKNAHLILTLGVIILIFSTHNLENEFHRLPQGPHAWRQADCLSFANRFYYDNNSIFEPAVMNLGESGTGKVASEFPILNYTAAQIWKITGVEEGYYRIMNFSIFLLGLFFLADLVKKLTSNFLAGPAMGLLLACSPIIIYYGFNFLADVPALGLQLISLWAGWHYFKFRKPKHLIIFLIVGLLGGLIKASGMMAFLAVLGAFFFSNLSTARWNVKNWLKPIWLYIGVLTVIAIQASWYIYADAYSRADPVHEGGFFLVGLLPIWEMDAEWINRNIDTAITLWGKHYYNIWVLYVTAFLLLMNFIFIKRVPLFWRYVQSFVLLGVIAFFVLFFQPLGHHDYYLLNCYIIFPVTWITSFLVLKSFGIYEKPVVWTGAIALTIFAFGNVKYAKDQHNDRYMYWRNAKYRDLFSRLEGLEPILREKGIKRTDEIIIPNDMSIQISLYYLNQLGYQGFQIKKDPENMRYWIEKGAQYAVAMSEEEVKSDYFVPFTKDTVLVKNNVYIVELIDKKEL</sequence>
<keyword evidence="1" id="KW-0812">Transmembrane</keyword>
<feature type="transmembrane region" description="Helical" evidence="1">
    <location>
        <begin position="163"/>
        <end position="180"/>
    </location>
</feature>